<evidence type="ECO:0000313" key="1">
    <source>
        <dbReference type="EMBL" id="MCD7464861.1"/>
    </source>
</evidence>
<organism evidence="1 2">
    <name type="scientific">Datura stramonium</name>
    <name type="common">Jimsonweed</name>
    <name type="synonym">Common thornapple</name>
    <dbReference type="NCBI Taxonomy" id="4076"/>
    <lineage>
        <taxon>Eukaryota</taxon>
        <taxon>Viridiplantae</taxon>
        <taxon>Streptophyta</taxon>
        <taxon>Embryophyta</taxon>
        <taxon>Tracheophyta</taxon>
        <taxon>Spermatophyta</taxon>
        <taxon>Magnoliopsida</taxon>
        <taxon>eudicotyledons</taxon>
        <taxon>Gunneridae</taxon>
        <taxon>Pentapetalae</taxon>
        <taxon>asterids</taxon>
        <taxon>lamiids</taxon>
        <taxon>Solanales</taxon>
        <taxon>Solanaceae</taxon>
        <taxon>Solanoideae</taxon>
        <taxon>Datureae</taxon>
        <taxon>Datura</taxon>
    </lineage>
</organism>
<keyword evidence="2" id="KW-1185">Reference proteome</keyword>
<dbReference type="PANTHER" id="PTHR31490">
    <property type="entry name" value="GLYCOSYL HYDROLASE"/>
    <property type="match status" value="1"/>
</dbReference>
<evidence type="ECO:0000313" key="2">
    <source>
        <dbReference type="Proteomes" id="UP000823775"/>
    </source>
</evidence>
<comment type="caution">
    <text evidence="1">The sequence shown here is derived from an EMBL/GenBank/DDBJ whole genome shotgun (WGS) entry which is preliminary data.</text>
</comment>
<dbReference type="InterPro" id="IPR044846">
    <property type="entry name" value="GH10"/>
</dbReference>
<sequence length="133" mass="14752">MPGASIIVEQVYSDFALGSAITKTIIGNPAYQARYLEKVCPGVNRIILWTALHPNGCYQMCLTDNYFHNLPAGNIVDNLLKQWQTGVVHGETDQHGSFSLPGFLGEYKVTVNFGNRIANSTFSHYIEVMKPDT</sequence>
<name>A0ABS8T0K4_DATST</name>
<accession>A0ABS8T0K4</accession>
<protein>
    <submittedName>
        <fullName evidence="1">Uncharacterized protein</fullName>
    </submittedName>
</protein>
<proteinExistence type="predicted"/>
<reference evidence="1 2" key="1">
    <citation type="journal article" date="2021" name="BMC Genomics">
        <title>Datura genome reveals duplications of psychoactive alkaloid biosynthetic genes and high mutation rate following tissue culture.</title>
        <authorList>
            <person name="Rajewski A."/>
            <person name="Carter-House D."/>
            <person name="Stajich J."/>
            <person name="Litt A."/>
        </authorList>
    </citation>
    <scope>NUCLEOTIDE SEQUENCE [LARGE SCALE GENOMIC DNA]</scope>
    <source>
        <strain evidence="1">AR-01</strain>
    </source>
</reference>
<dbReference type="Proteomes" id="UP000823775">
    <property type="component" value="Unassembled WGS sequence"/>
</dbReference>
<dbReference type="PANTHER" id="PTHR31490:SF3">
    <property type="entry name" value="GLYCOSYL HYDROLASE FAMILY 10 PROTEIN"/>
    <property type="match status" value="1"/>
</dbReference>
<dbReference type="EMBL" id="JACEIK010000998">
    <property type="protein sequence ID" value="MCD7464861.1"/>
    <property type="molecule type" value="Genomic_DNA"/>
</dbReference>
<gene>
    <name evidence="1" type="ORF">HAX54_053520</name>
</gene>